<keyword evidence="2" id="KW-1185">Reference proteome</keyword>
<protein>
    <submittedName>
        <fullName evidence="1">Uncharacterized protein</fullName>
    </submittedName>
</protein>
<name>A0ABV0VPA1_9TELE</name>
<reference evidence="1 2" key="1">
    <citation type="submission" date="2021-06" db="EMBL/GenBank/DDBJ databases">
        <authorList>
            <person name="Palmer J.M."/>
        </authorList>
    </citation>
    <scope>NUCLEOTIDE SEQUENCE [LARGE SCALE GENOMIC DNA]</scope>
    <source>
        <strain evidence="1 2">XR_2019</strain>
        <tissue evidence="1">Muscle</tissue>
    </source>
</reference>
<gene>
    <name evidence="1" type="ORF">XENORESO_021030</name>
</gene>
<proteinExistence type="predicted"/>
<evidence type="ECO:0000313" key="2">
    <source>
        <dbReference type="Proteomes" id="UP001444071"/>
    </source>
</evidence>
<dbReference type="EMBL" id="JAHRIM010000863">
    <property type="protein sequence ID" value="MEQ2258522.1"/>
    <property type="molecule type" value="Genomic_DNA"/>
</dbReference>
<dbReference type="Proteomes" id="UP001444071">
    <property type="component" value="Unassembled WGS sequence"/>
</dbReference>
<organism evidence="1 2">
    <name type="scientific">Xenotaenia resolanae</name>
    <dbReference type="NCBI Taxonomy" id="208358"/>
    <lineage>
        <taxon>Eukaryota</taxon>
        <taxon>Metazoa</taxon>
        <taxon>Chordata</taxon>
        <taxon>Craniata</taxon>
        <taxon>Vertebrata</taxon>
        <taxon>Euteleostomi</taxon>
        <taxon>Actinopterygii</taxon>
        <taxon>Neopterygii</taxon>
        <taxon>Teleostei</taxon>
        <taxon>Neoteleostei</taxon>
        <taxon>Acanthomorphata</taxon>
        <taxon>Ovalentaria</taxon>
        <taxon>Atherinomorphae</taxon>
        <taxon>Cyprinodontiformes</taxon>
        <taxon>Goodeidae</taxon>
        <taxon>Xenotaenia</taxon>
    </lineage>
</organism>
<accession>A0ABV0VPA1</accession>
<evidence type="ECO:0000313" key="1">
    <source>
        <dbReference type="EMBL" id="MEQ2258522.1"/>
    </source>
</evidence>
<sequence>MLKCNLNIGPGALIIAEREYLNKQRHVAQWERSLDASIISMWETSRIILLLQHFVPQLTEFGWPHPTKTWSRIPALQINTTPKYQAGCRNTSFRVVLIMCNFAVT</sequence>
<comment type="caution">
    <text evidence="1">The sequence shown here is derived from an EMBL/GenBank/DDBJ whole genome shotgun (WGS) entry which is preliminary data.</text>
</comment>